<feature type="transmembrane region" description="Helical" evidence="10">
    <location>
        <begin position="327"/>
        <end position="354"/>
    </location>
</feature>
<evidence type="ECO:0000256" key="10">
    <source>
        <dbReference type="RuleBase" id="RU079119"/>
    </source>
</evidence>
<comment type="caution">
    <text evidence="13">The sequence shown here is derived from an EMBL/GenBank/DDBJ whole genome shotgun (WGS) entry which is preliminary data.</text>
</comment>
<dbReference type="AlphaFoldDB" id="A0A8J8P2A7"/>
<keyword evidence="5 10" id="KW-0472">Membrane</keyword>
<reference evidence="13" key="1">
    <citation type="submission" date="2019-06" db="EMBL/GenBank/DDBJ databases">
        <authorList>
            <person name="Zheng W."/>
        </authorList>
    </citation>
    <scope>NUCLEOTIDE SEQUENCE</scope>
    <source>
        <strain evidence="13">QDHG01</strain>
    </source>
</reference>
<gene>
    <name evidence="13" type="ORF">FGO68_gene9534</name>
</gene>
<evidence type="ECO:0000256" key="4">
    <source>
        <dbReference type="ARBA" id="ARBA00022989"/>
    </source>
</evidence>
<keyword evidence="6" id="KW-0564">Palmitate</keyword>
<dbReference type="PROSITE" id="PS50216">
    <property type="entry name" value="DHHC"/>
    <property type="match status" value="1"/>
</dbReference>
<dbReference type="Proteomes" id="UP000785679">
    <property type="component" value="Unassembled WGS sequence"/>
</dbReference>
<dbReference type="GO" id="GO:0005783">
    <property type="term" value="C:endoplasmic reticulum"/>
    <property type="evidence" value="ECO:0007669"/>
    <property type="project" value="TreeGrafter"/>
</dbReference>
<dbReference type="EMBL" id="RRYP01002502">
    <property type="protein sequence ID" value="TNV84705.1"/>
    <property type="molecule type" value="Genomic_DNA"/>
</dbReference>
<feature type="transmembrane region" description="Helical" evidence="10">
    <location>
        <begin position="366"/>
        <end position="388"/>
    </location>
</feature>
<feature type="transmembrane region" description="Helical" evidence="10">
    <location>
        <begin position="77"/>
        <end position="95"/>
    </location>
</feature>
<dbReference type="InterPro" id="IPR001594">
    <property type="entry name" value="Palmitoyltrfase_DHHC"/>
</dbReference>
<organism evidence="13 14">
    <name type="scientific">Halteria grandinella</name>
    <dbReference type="NCBI Taxonomy" id="5974"/>
    <lineage>
        <taxon>Eukaryota</taxon>
        <taxon>Sar</taxon>
        <taxon>Alveolata</taxon>
        <taxon>Ciliophora</taxon>
        <taxon>Intramacronucleata</taxon>
        <taxon>Spirotrichea</taxon>
        <taxon>Stichotrichia</taxon>
        <taxon>Sporadotrichida</taxon>
        <taxon>Halteriidae</taxon>
        <taxon>Halteria</taxon>
    </lineage>
</organism>
<dbReference type="OrthoDB" id="4096362at2759"/>
<keyword evidence="2 10" id="KW-0808">Transferase</keyword>
<accession>A0A8J8P2A7</accession>
<evidence type="ECO:0000313" key="13">
    <source>
        <dbReference type="EMBL" id="TNV84705.1"/>
    </source>
</evidence>
<dbReference type="EC" id="2.3.1.225" evidence="10"/>
<evidence type="ECO:0000256" key="7">
    <source>
        <dbReference type="ARBA" id="ARBA00023288"/>
    </source>
</evidence>
<feature type="transmembrane region" description="Helical" evidence="10">
    <location>
        <begin position="43"/>
        <end position="65"/>
    </location>
</feature>
<dbReference type="PANTHER" id="PTHR22883">
    <property type="entry name" value="ZINC FINGER DHHC DOMAIN CONTAINING PROTEIN"/>
    <property type="match status" value="1"/>
</dbReference>
<dbReference type="PANTHER" id="PTHR22883:SF43">
    <property type="entry name" value="PALMITOYLTRANSFERASE APP"/>
    <property type="match status" value="1"/>
</dbReference>
<name>A0A8J8P2A7_HALGN</name>
<dbReference type="Pfam" id="PF01529">
    <property type="entry name" value="DHHC"/>
    <property type="match status" value="1"/>
</dbReference>
<keyword evidence="3 10" id="KW-0812">Transmembrane</keyword>
<feature type="domain" description="Palmitoyltransferase DHHC" evidence="12">
    <location>
        <begin position="282"/>
        <end position="404"/>
    </location>
</feature>
<keyword evidence="14" id="KW-1185">Reference proteome</keyword>
<evidence type="ECO:0000256" key="6">
    <source>
        <dbReference type="ARBA" id="ARBA00023139"/>
    </source>
</evidence>
<evidence type="ECO:0000256" key="5">
    <source>
        <dbReference type="ARBA" id="ARBA00023136"/>
    </source>
</evidence>
<proteinExistence type="inferred from homology"/>
<keyword evidence="8 10" id="KW-0012">Acyltransferase</keyword>
<comment type="catalytic activity">
    <reaction evidence="9 10">
        <text>L-cysteinyl-[protein] + hexadecanoyl-CoA = S-hexadecanoyl-L-cysteinyl-[protein] + CoA</text>
        <dbReference type="Rhea" id="RHEA:36683"/>
        <dbReference type="Rhea" id="RHEA-COMP:10131"/>
        <dbReference type="Rhea" id="RHEA-COMP:11032"/>
        <dbReference type="ChEBI" id="CHEBI:29950"/>
        <dbReference type="ChEBI" id="CHEBI:57287"/>
        <dbReference type="ChEBI" id="CHEBI:57379"/>
        <dbReference type="ChEBI" id="CHEBI:74151"/>
        <dbReference type="EC" id="2.3.1.225"/>
    </reaction>
</comment>
<evidence type="ECO:0000256" key="2">
    <source>
        <dbReference type="ARBA" id="ARBA00022679"/>
    </source>
</evidence>
<evidence type="ECO:0000256" key="8">
    <source>
        <dbReference type="ARBA" id="ARBA00023315"/>
    </source>
</evidence>
<evidence type="ECO:0000313" key="14">
    <source>
        <dbReference type="Proteomes" id="UP000785679"/>
    </source>
</evidence>
<dbReference type="GO" id="GO:0006612">
    <property type="term" value="P:protein targeting to membrane"/>
    <property type="evidence" value="ECO:0007669"/>
    <property type="project" value="TreeGrafter"/>
</dbReference>
<dbReference type="InterPro" id="IPR039859">
    <property type="entry name" value="PFA4/ZDH16/20/ERF2-like"/>
</dbReference>
<comment type="subcellular location">
    <subcellularLocation>
        <location evidence="1">Endomembrane system</location>
        <topology evidence="1">Multi-pass membrane protein</topology>
    </subcellularLocation>
</comment>
<dbReference type="GO" id="GO:0005794">
    <property type="term" value="C:Golgi apparatus"/>
    <property type="evidence" value="ECO:0007669"/>
    <property type="project" value="TreeGrafter"/>
</dbReference>
<protein>
    <recommendedName>
        <fullName evidence="10">Palmitoyltransferase</fullName>
        <ecNumber evidence="10">2.3.1.225</ecNumber>
    </recommendedName>
</protein>
<evidence type="ECO:0000256" key="11">
    <source>
        <dbReference type="SAM" id="MobiDB-lite"/>
    </source>
</evidence>
<comment type="similarity">
    <text evidence="10">Belongs to the DHHC palmitoyltransferase family.</text>
</comment>
<feature type="region of interest" description="Disordered" evidence="11">
    <location>
        <begin position="156"/>
        <end position="176"/>
    </location>
</feature>
<dbReference type="GO" id="GO:0019706">
    <property type="term" value="F:protein-cysteine S-palmitoyltransferase activity"/>
    <property type="evidence" value="ECO:0007669"/>
    <property type="project" value="UniProtKB-EC"/>
</dbReference>
<keyword evidence="4 10" id="KW-1133">Transmembrane helix</keyword>
<evidence type="ECO:0000256" key="9">
    <source>
        <dbReference type="ARBA" id="ARBA00048048"/>
    </source>
</evidence>
<keyword evidence="7" id="KW-0449">Lipoprotein</keyword>
<evidence type="ECO:0000256" key="1">
    <source>
        <dbReference type="ARBA" id="ARBA00004127"/>
    </source>
</evidence>
<comment type="domain">
    <text evidence="10">The DHHC domain is required for palmitoyltransferase activity.</text>
</comment>
<evidence type="ECO:0000259" key="12">
    <source>
        <dbReference type="Pfam" id="PF01529"/>
    </source>
</evidence>
<evidence type="ECO:0000256" key="3">
    <source>
        <dbReference type="ARBA" id="ARBA00022692"/>
    </source>
</evidence>
<sequence>MALQNAYFQQQQKSPSNTYRGKRIGSFSVFFWGKHVRSPDFPCGMFTCVLIIVPSILMIVFGHSYWPSVTAQVLVDIFYLLSMLLTLHILFKVTLTDPGIIPRRIPMQPDNPSSVQQPRNQNIPILDLERVGGSHNNLTNTQSVGSSTNIVIKTDRQQQQSQVNAAEQPMSPSGIVVVGGSNSKRVSRSGIPGDGEEGVALKLNLTSGSKKQQSSDEVILPLSDKNELIEAIVGGGLAEAHTIEQSITPPNQPNMPPHMLPGVQQKGQKEYYAVVNGKEILLSYCGTCHIRRPPRTFHCSRCDACVEVHDHHCPWVGTCVGKRNHKYFALFLLQTSLHALFSVATGVVTILGGYSYTDGSIVQINFPVWVCTIFAGMMVFTLFPFSLYHLWLIGAGRTTNEEVRGKYNQWHGNPFDRGNCLANCKDGFRYHPSAILENNPKIEHAVVDLEGEKEYVSVYEGRYEVFVRDVQRPSIFANMDQDWD</sequence>